<dbReference type="Proteomes" id="UP001365128">
    <property type="component" value="Unassembled WGS sequence"/>
</dbReference>
<feature type="compositionally biased region" description="Polar residues" evidence="5">
    <location>
        <begin position="14"/>
        <end position="24"/>
    </location>
</feature>
<evidence type="ECO:0000256" key="5">
    <source>
        <dbReference type="SAM" id="MobiDB-lite"/>
    </source>
</evidence>
<feature type="compositionally biased region" description="Basic and acidic residues" evidence="5">
    <location>
        <begin position="307"/>
        <end position="321"/>
    </location>
</feature>
<dbReference type="InterPro" id="IPR038765">
    <property type="entry name" value="Papain-like_cys_pep_sf"/>
</dbReference>
<feature type="region of interest" description="Disordered" evidence="5">
    <location>
        <begin position="166"/>
        <end position="281"/>
    </location>
</feature>
<keyword evidence="8" id="KW-1185">Reference proteome</keyword>
<evidence type="ECO:0000259" key="6">
    <source>
        <dbReference type="Pfam" id="PF02902"/>
    </source>
</evidence>
<dbReference type="Gene3D" id="3.40.395.10">
    <property type="entry name" value="Adenoviral Proteinase, Chain A"/>
    <property type="match status" value="1"/>
</dbReference>
<feature type="compositionally biased region" description="Polar residues" evidence="5">
    <location>
        <begin position="253"/>
        <end position="267"/>
    </location>
</feature>
<sequence>MARLNLDTLRDGPNQDQPSDTESSPRIAAAAHDNDTENDRDDEESDGDEDDDENCDESASSPHHHPYPELARNLAGSRWALDEASFLVTFDESAYHSREFLRQLKNWATHGKLSLEEAVKAMRDTWDNKMGWPRRHKWVPLILTTTLEELHAQGLEIDVDIRKGKRGRLGRKKSASPQSDTRLSTESPRSTPEPSATRNISKESTFRPQSRGNTFSLFKPGKRKKPAAAADQDTSFAPKRRMTRSTKPALMSMSMSPPTSRNKSSKISPLIARPGRRSPSVEVGRALVNSPTADLSFADGSTNWGFDHPDGSDVTKPKDRTASQATASSRTEPEEKGQDKILPRGCDSNTVKSVSNNNFPQKPPVEEPRDADASHDIDPAPTLSHKNPTASSGTKPEEKGQDKILPGDCDSNTVKFVSDNYLPQKPLVEELRDANPSHDIINPATTLSDKNWVSASAIGEALEIFGPVSCRTLDSTVADVDGKGRLPMPRLTIGKHHTEAVLPVLRNGNHWALAILDLSGSTVKYFDSMETMVPPQAKNVLKELGQQLCGEREWSFETAPTAQQTNLDDCGVYAIAAVMNHWYGDDPRLGSIDAALWRVTLRNALLAHKSKNGQPEPLAILDFEHFPDDEEAETRKVLDVEVGSLDDSSLKELDRSLRTKIESLTGRLVGLRSRGDFKALPTMLSGSKAAAERLLTMLEHEIDEQQSLREDFVAIRDVASQRAASSQFAQNREKLIDHGLAEIQNCDKELTRLETRKQDTQATIFAIDAAMKTSDEYMRRLRVCIKKQRETGNRLKDLNSRIQQELASRKDSVWSKWDDVAKSVERHSE</sequence>
<evidence type="ECO:0000313" key="7">
    <source>
        <dbReference type="EMBL" id="KAK7529685.1"/>
    </source>
</evidence>
<keyword evidence="2" id="KW-0645">Protease</keyword>
<dbReference type="PANTHER" id="PTHR46468">
    <property type="entry name" value="SENTRIN-SPECIFIC PROTEASE 8"/>
    <property type="match status" value="1"/>
</dbReference>
<evidence type="ECO:0000256" key="1">
    <source>
        <dbReference type="ARBA" id="ARBA00005234"/>
    </source>
</evidence>
<comment type="caution">
    <text evidence="7">The sequence shown here is derived from an EMBL/GenBank/DDBJ whole genome shotgun (WGS) entry which is preliminary data.</text>
</comment>
<feature type="compositionally biased region" description="Low complexity" evidence="5">
    <location>
        <begin position="184"/>
        <end position="198"/>
    </location>
</feature>
<comment type="similarity">
    <text evidence="1">Belongs to the peptidase C48 family.</text>
</comment>
<dbReference type="InterPro" id="IPR044613">
    <property type="entry name" value="Nep1/2-like"/>
</dbReference>
<keyword evidence="3" id="KW-0378">Hydrolase</keyword>
<feature type="region of interest" description="Disordered" evidence="5">
    <location>
        <begin position="1"/>
        <end position="69"/>
    </location>
</feature>
<reference evidence="7 8" key="1">
    <citation type="submission" date="2024-04" db="EMBL/GenBank/DDBJ databases">
        <title>Phyllosticta paracitricarpa is synonymous to the EU quarantine fungus P. citricarpa based on phylogenomic analyses.</title>
        <authorList>
            <consortium name="Lawrence Berkeley National Laboratory"/>
            <person name="Van Ingen-Buijs V.A."/>
            <person name="Van Westerhoven A.C."/>
            <person name="Haridas S."/>
            <person name="Skiadas P."/>
            <person name="Martin F."/>
            <person name="Groenewald J.Z."/>
            <person name="Crous P.W."/>
            <person name="Seidl M.F."/>
        </authorList>
    </citation>
    <scope>NUCLEOTIDE SEQUENCE [LARGE SCALE GENOMIC DNA]</scope>
    <source>
        <strain evidence="7 8">CBS 122670</strain>
    </source>
</reference>
<feature type="compositionally biased region" description="Acidic residues" evidence="5">
    <location>
        <begin position="38"/>
        <end position="56"/>
    </location>
</feature>
<dbReference type="PANTHER" id="PTHR46468:SF1">
    <property type="entry name" value="SENTRIN-SPECIFIC PROTEASE 8"/>
    <property type="match status" value="1"/>
</dbReference>
<proteinExistence type="inferred from homology"/>
<feature type="compositionally biased region" description="Basic and acidic residues" evidence="5">
    <location>
        <begin position="331"/>
        <end position="342"/>
    </location>
</feature>
<keyword evidence="4" id="KW-0788">Thiol protease</keyword>
<feature type="compositionally biased region" description="Polar residues" evidence="5">
    <location>
        <begin position="206"/>
        <end position="216"/>
    </location>
</feature>
<evidence type="ECO:0000313" key="8">
    <source>
        <dbReference type="Proteomes" id="UP001365128"/>
    </source>
</evidence>
<evidence type="ECO:0000256" key="2">
    <source>
        <dbReference type="ARBA" id="ARBA00022670"/>
    </source>
</evidence>
<feature type="region of interest" description="Disordered" evidence="5">
    <location>
        <begin position="300"/>
        <end position="410"/>
    </location>
</feature>
<name>A0ABR1L4T3_9PEZI</name>
<gene>
    <name evidence="7" type="ORF">IWX46DRAFT_617185</name>
</gene>
<dbReference type="EMBL" id="JBBPDW010000070">
    <property type="protein sequence ID" value="KAK7529685.1"/>
    <property type="molecule type" value="Genomic_DNA"/>
</dbReference>
<accession>A0ABR1L4T3</accession>
<feature type="domain" description="Ubiquitin-like protease family profile" evidence="6">
    <location>
        <begin position="501"/>
        <end position="578"/>
    </location>
</feature>
<feature type="compositionally biased region" description="Polar residues" evidence="5">
    <location>
        <begin position="384"/>
        <end position="394"/>
    </location>
</feature>
<evidence type="ECO:0000256" key="4">
    <source>
        <dbReference type="ARBA" id="ARBA00022807"/>
    </source>
</evidence>
<evidence type="ECO:0000256" key="3">
    <source>
        <dbReference type="ARBA" id="ARBA00022801"/>
    </source>
</evidence>
<feature type="compositionally biased region" description="Polar residues" evidence="5">
    <location>
        <begin position="347"/>
        <end position="360"/>
    </location>
</feature>
<protein>
    <recommendedName>
        <fullName evidence="6">Ubiquitin-like protease family profile domain-containing protein</fullName>
    </recommendedName>
</protein>
<feature type="compositionally biased region" description="Basic and acidic residues" evidence="5">
    <location>
        <begin position="364"/>
        <end position="378"/>
    </location>
</feature>
<dbReference type="Pfam" id="PF02902">
    <property type="entry name" value="Peptidase_C48"/>
    <property type="match status" value="1"/>
</dbReference>
<dbReference type="InterPro" id="IPR003653">
    <property type="entry name" value="Peptidase_C48_C"/>
</dbReference>
<dbReference type="SUPFAM" id="SSF54001">
    <property type="entry name" value="Cysteine proteinases"/>
    <property type="match status" value="1"/>
</dbReference>
<organism evidence="7 8">
    <name type="scientific">Phyllosticta citricarpa</name>
    <dbReference type="NCBI Taxonomy" id="55181"/>
    <lineage>
        <taxon>Eukaryota</taxon>
        <taxon>Fungi</taxon>
        <taxon>Dikarya</taxon>
        <taxon>Ascomycota</taxon>
        <taxon>Pezizomycotina</taxon>
        <taxon>Dothideomycetes</taxon>
        <taxon>Dothideomycetes incertae sedis</taxon>
        <taxon>Botryosphaeriales</taxon>
        <taxon>Phyllostictaceae</taxon>
        <taxon>Phyllosticta</taxon>
    </lineage>
</organism>